<dbReference type="EMBL" id="BFBB01000007">
    <property type="protein sequence ID" value="GBF50925.1"/>
    <property type="molecule type" value="Genomic_DNA"/>
</dbReference>
<dbReference type="Gene3D" id="1.10.357.10">
    <property type="entry name" value="Tetracycline Repressor, domain 2"/>
    <property type="match status" value="1"/>
</dbReference>
<proteinExistence type="predicted"/>
<dbReference type="InterPro" id="IPR036271">
    <property type="entry name" value="Tet_transcr_reg_TetR-rel_C_sf"/>
</dbReference>
<dbReference type="InterPro" id="IPR009057">
    <property type="entry name" value="Homeodomain-like_sf"/>
</dbReference>
<dbReference type="InterPro" id="IPR001647">
    <property type="entry name" value="HTH_TetR"/>
</dbReference>
<dbReference type="InterPro" id="IPR025996">
    <property type="entry name" value="MT1864/Rv1816-like_C"/>
</dbReference>
<dbReference type="Pfam" id="PF13305">
    <property type="entry name" value="TetR_C_33"/>
    <property type="match status" value="1"/>
</dbReference>
<evidence type="ECO:0000256" key="3">
    <source>
        <dbReference type="ARBA" id="ARBA00023163"/>
    </source>
</evidence>
<protein>
    <submittedName>
        <fullName evidence="6">WHG domain protein</fullName>
    </submittedName>
</protein>
<evidence type="ECO:0000313" key="6">
    <source>
        <dbReference type="EMBL" id="GBF50925.1"/>
    </source>
</evidence>
<dbReference type="SUPFAM" id="SSF46689">
    <property type="entry name" value="Homeodomain-like"/>
    <property type="match status" value="1"/>
</dbReference>
<name>A0A2P2E1Z7_9LEPT</name>
<gene>
    <name evidence="6" type="ORF">LPTSP4_24530</name>
</gene>
<reference evidence="6 7" key="1">
    <citation type="submission" date="2018-02" db="EMBL/GenBank/DDBJ databases">
        <title>Novel Leptospira species isolated from soil and water in Japan.</title>
        <authorList>
            <person name="Nakao R."/>
            <person name="Masuzawa T."/>
        </authorList>
    </citation>
    <scope>NUCLEOTIDE SEQUENCE [LARGE SCALE GENOMIC DNA]</scope>
    <source>
        <strain evidence="6 7">YH101</strain>
    </source>
</reference>
<dbReference type="InterPro" id="IPR050624">
    <property type="entry name" value="HTH-type_Tx_Regulator"/>
</dbReference>
<dbReference type="PANTHER" id="PTHR43479">
    <property type="entry name" value="ACREF/ENVCD OPERON REPRESSOR-RELATED"/>
    <property type="match status" value="1"/>
</dbReference>
<dbReference type="Proteomes" id="UP000245133">
    <property type="component" value="Unassembled WGS sequence"/>
</dbReference>
<organism evidence="6 7">
    <name type="scientific">Leptospira ryugenii</name>
    <dbReference type="NCBI Taxonomy" id="1917863"/>
    <lineage>
        <taxon>Bacteria</taxon>
        <taxon>Pseudomonadati</taxon>
        <taxon>Spirochaetota</taxon>
        <taxon>Spirochaetia</taxon>
        <taxon>Leptospirales</taxon>
        <taxon>Leptospiraceae</taxon>
        <taxon>Leptospira</taxon>
    </lineage>
</organism>
<evidence type="ECO:0000256" key="1">
    <source>
        <dbReference type="ARBA" id="ARBA00023015"/>
    </source>
</evidence>
<dbReference type="OrthoDB" id="9179041at2"/>
<feature type="DNA-binding region" description="H-T-H motif" evidence="4">
    <location>
        <begin position="41"/>
        <end position="60"/>
    </location>
</feature>
<keyword evidence="2 4" id="KW-0238">DNA-binding</keyword>
<dbReference type="RefSeq" id="WP_108977069.1">
    <property type="nucleotide sequence ID" value="NZ_BFBB01000007.1"/>
</dbReference>
<evidence type="ECO:0000256" key="2">
    <source>
        <dbReference type="ARBA" id="ARBA00023125"/>
    </source>
</evidence>
<evidence type="ECO:0000259" key="5">
    <source>
        <dbReference type="PROSITE" id="PS50977"/>
    </source>
</evidence>
<dbReference type="SUPFAM" id="SSF48498">
    <property type="entry name" value="Tetracyclin repressor-like, C-terminal domain"/>
    <property type="match status" value="1"/>
</dbReference>
<keyword evidence="7" id="KW-1185">Reference proteome</keyword>
<accession>A0A2P2E1Z7</accession>
<dbReference type="PANTHER" id="PTHR43479:SF11">
    <property type="entry name" value="ACREF_ENVCD OPERON REPRESSOR-RELATED"/>
    <property type="match status" value="1"/>
</dbReference>
<evidence type="ECO:0000313" key="7">
    <source>
        <dbReference type="Proteomes" id="UP000245133"/>
    </source>
</evidence>
<keyword evidence="1" id="KW-0805">Transcription regulation</keyword>
<evidence type="ECO:0000256" key="4">
    <source>
        <dbReference type="PROSITE-ProRule" id="PRU00335"/>
    </source>
</evidence>
<sequence length="204" mass="22998">MTQKRTKITKEDSSYHHGELKKALVIAARKILKKQGLDALSLRSLARELGVSQMAPYAHFKDKQALVQAIASSGYEELAIRMIEAQKQNANAKGRGLAYIYGVEYILYAIENPDLYRLMLSQINPIKQSTQKQKNREVWNISQRPFLLLFSAFANDKMNKETAYAKALGSWSIVHGIATLAIDGHLDLPEGMDIIQLFQMTIES</sequence>
<dbReference type="GO" id="GO:0003677">
    <property type="term" value="F:DNA binding"/>
    <property type="evidence" value="ECO:0007669"/>
    <property type="project" value="UniProtKB-UniRule"/>
</dbReference>
<comment type="caution">
    <text evidence="6">The sequence shown here is derived from an EMBL/GenBank/DDBJ whole genome shotgun (WGS) entry which is preliminary data.</text>
</comment>
<dbReference type="PRINTS" id="PR00455">
    <property type="entry name" value="HTHTETR"/>
</dbReference>
<keyword evidence="3" id="KW-0804">Transcription</keyword>
<dbReference type="AlphaFoldDB" id="A0A2P2E1Z7"/>
<dbReference type="PROSITE" id="PS50977">
    <property type="entry name" value="HTH_TETR_2"/>
    <property type="match status" value="1"/>
</dbReference>
<dbReference type="Pfam" id="PF00440">
    <property type="entry name" value="TetR_N"/>
    <property type="match status" value="1"/>
</dbReference>
<feature type="domain" description="HTH tetR-type" evidence="5">
    <location>
        <begin position="18"/>
        <end position="78"/>
    </location>
</feature>